<keyword evidence="9" id="KW-1185">Reference proteome</keyword>
<name>A0ABS7VIL5_9HYPH</name>
<dbReference type="InterPro" id="IPR022275">
    <property type="entry name" value="NHPM_bacteriocin_SS_HylD"/>
</dbReference>
<comment type="subcellular location">
    <subcellularLocation>
        <location evidence="1">Membrane</location>
        <topology evidence="1">Single-pass membrane protein</topology>
    </subcellularLocation>
</comment>
<dbReference type="InterPro" id="IPR050739">
    <property type="entry name" value="MFP"/>
</dbReference>
<dbReference type="EMBL" id="JAIRBM010000001">
    <property type="protein sequence ID" value="MBZ6074813.1"/>
    <property type="molecule type" value="Genomic_DNA"/>
</dbReference>
<protein>
    <submittedName>
        <fullName evidence="8">NHLP bacteriocin system secretion protein</fullName>
    </submittedName>
</protein>
<keyword evidence="4 6" id="KW-0472">Membrane</keyword>
<dbReference type="PANTHER" id="PTHR30386:SF26">
    <property type="entry name" value="TRANSPORT PROTEIN COMB"/>
    <property type="match status" value="1"/>
</dbReference>
<feature type="transmembrane region" description="Helical" evidence="6">
    <location>
        <begin position="34"/>
        <end position="53"/>
    </location>
</feature>
<accession>A0ABS7VIL5</accession>
<evidence type="ECO:0000313" key="8">
    <source>
        <dbReference type="EMBL" id="MBZ6074813.1"/>
    </source>
</evidence>
<sequence length="419" mass="45396">MLETKSPPFGVREEPIRDPEQLNRALHLTSPSTWIALAILGLCVITILGWGILGRLSFYTQGMGIILMQRGVVFDIAATSTGTVSTIHVKVGQQVGKGDLLFTIQQDELAARRQAAAQALKQQQDALATYQASSQADIARRKANLQQQLQSMQSSLKDAQSNLAQLQDIYSGLQQELQRGYTTRPQVQAAFDRMTSAQSSIRDMNDKMASLQTQQIEFEDDVARTLADLRMKVTAAQGTLQDLDVQLEFSGSIRSPSKGFVTEISTQPNAIVSSSSQLAVVETGEEALVVHAYLPISGGKRVAVGMEAQISPTSVERDIYGSLRGRVTSVSALPVTRQGLMNVIGDEALVAQLMAAGAPIEVQMTLESDPNTPSRLKWTSSSGPPLQITPGTTAQAMIRVQRERPIGLVIPLAQTWLDL</sequence>
<keyword evidence="2 6" id="KW-0812">Transmembrane</keyword>
<evidence type="ECO:0000313" key="9">
    <source>
        <dbReference type="Proteomes" id="UP000704176"/>
    </source>
</evidence>
<evidence type="ECO:0000256" key="5">
    <source>
        <dbReference type="SAM" id="Coils"/>
    </source>
</evidence>
<organism evidence="8 9">
    <name type="scientific">Microvirga puerhi</name>
    <dbReference type="NCBI Taxonomy" id="2876078"/>
    <lineage>
        <taxon>Bacteria</taxon>
        <taxon>Pseudomonadati</taxon>
        <taxon>Pseudomonadota</taxon>
        <taxon>Alphaproteobacteria</taxon>
        <taxon>Hyphomicrobiales</taxon>
        <taxon>Methylobacteriaceae</taxon>
        <taxon>Microvirga</taxon>
    </lineage>
</organism>
<dbReference type="Gene3D" id="2.40.50.100">
    <property type="match status" value="1"/>
</dbReference>
<proteinExistence type="predicted"/>
<comment type="caution">
    <text evidence="8">The sequence shown here is derived from an EMBL/GenBank/DDBJ whole genome shotgun (WGS) entry which is preliminary data.</text>
</comment>
<evidence type="ECO:0000259" key="7">
    <source>
        <dbReference type="Pfam" id="PF25917"/>
    </source>
</evidence>
<dbReference type="Pfam" id="PF25917">
    <property type="entry name" value="BSH_RND"/>
    <property type="match status" value="1"/>
</dbReference>
<dbReference type="RefSeq" id="WP_224310870.1">
    <property type="nucleotide sequence ID" value="NZ_JAIRBM010000001.1"/>
</dbReference>
<keyword evidence="3 6" id="KW-1133">Transmembrane helix</keyword>
<reference evidence="8 9" key="1">
    <citation type="submission" date="2021-09" db="EMBL/GenBank/DDBJ databases">
        <title>The complete genome sequence of a new microorganism.</title>
        <authorList>
            <person name="Zi Z."/>
        </authorList>
    </citation>
    <scope>NUCLEOTIDE SEQUENCE [LARGE SCALE GENOMIC DNA]</scope>
    <source>
        <strain evidence="8 9">WGZ8</strain>
    </source>
</reference>
<keyword evidence="5" id="KW-0175">Coiled coil</keyword>
<dbReference type="PANTHER" id="PTHR30386">
    <property type="entry name" value="MEMBRANE FUSION SUBUNIT OF EMRAB-TOLC MULTIDRUG EFFLUX PUMP"/>
    <property type="match status" value="1"/>
</dbReference>
<evidence type="ECO:0000256" key="2">
    <source>
        <dbReference type="ARBA" id="ARBA00022692"/>
    </source>
</evidence>
<evidence type="ECO:0000256" key="3">
    <source>
        <dbReference type="ARBA" id="ARBA00022989"/>
    </source>
</evidence>
<evidence type="ECO:0000256" key="4">
    <source>
        <dbReference type="ARBA" id="ARBA00023136"/>
    </source>
</evidence>
<feature type="domain" description="Multidrug resistance protein MdtA-like barrel-sandwich hybrid" evidence="7">
    <location>
        <begin position="75"/>
        <end position="281"/>
    </location>
</feature>
<dbReference type="InterPro" id="IPR058625">
    <property type="entry name" value="MdtA-like_BSH"/>
</dbReference>
<gene>
    <name evidence="8" type="ORF">K9B37_00665</name>
</gene>
<evidence type="ECO:0000256" key="6">
    <source>
        <dbReference type="SAM" id="Phobius"/>
    </source>
</evidence>
<dbReference type="Proteomes" id="UP000704176">
    <property type="component" value="Unassembled WGS sequence"/>
</dbReference>
<evidence type="ECO:0000256" key="1">
    <source>
        <dbReference type="ARBA" id="ARBA00004167"/>
    </source>
</evidence>
<feature type="coiled-coil region" evidence="5">
    <location>
        <begin position="142"/>
        <end position="221"/>
    </location>
</feature>
<dbReference type="NCBIfam" id="TIGR03794">
    <property type="entry name" value="NHLM_micro_HlyD"/>
    <property type="match status" value="1"/>
</dbReference>